<dbReference type="SUPFAM" id="SSF50494">
    <property type="entry name" value="Trypsin-like serine proteases"/>
    <property type="match status" value="1"/>
</dbReference>
<evidence type="ECO:0000313" key="4">
    <source>
        <dbReference type="EMBL" id="CAG9834710.1"/>
    </source>
</evidence>
<dbReference type="OrthoDB" id="6744641at2759"/>
<accession>A0A9N9T1L4</accession>
<keyword evidence="1" id="KW-1015">Disulfide bond</keyword>
<dbReference type="EMBL" id="OU898280">
    <property type="protein sequence ID" value="CAG9834710.1"/>
    <property type="molecule type" value="Genomic_DNA"/>
</dbReference>
<proteinExistence type="inferred from homology"/>
<evidence type="ECO:0000256" key="2">
    <source>
        <dbReference type="ARBA" id="ARBA00024195"/>
    </source>
</evidence>
<dbReference type="GO" id="GO:0006508">
    <property type="term" value="P:proteolysis"/>
    <property type="evidence" value="ECO:0007669"/>
    <property type="project" value="InterPro"/>
</dbReference>
<name>A0A9N9T1L4_DIABA</name>
<evidence type="ECO:0000313" key="5">
    <source>
        <dbReference type="Proteomes" id="UP001153709"/>
    </source>
</evidence>
<dbReference type="PROSITE" id="PS50240">
    <property type="entry name" value="TRYPSIN_DOM"/>
    <property type="match status" value="1"/>
</dbReference>
<comment type="similarity">
    <text evidence="2">Belongs to the peptidase S1 family. CLIP subfamily.</text>
</comment>
<dbReference type="InterPro" id="IPR009003">
    <property type="entry name" value="Peptidase_S1_PA"/>
</dbReference>
<evidence type="ECO:0000256" key="1">
    <source>
        <dbReference type="ARBA" id="ARBA00023157"/>
    </source>
</evidence>
<dbReference type="Pfam" id="PF00089">
    <property type="entry name" value="Trypsin"/>
    <property type="match status" value="1"/>
</dbReference>
<sequence>MATIYELFDNERNNNTEFFQNYTDGLEIMKSEVAGWGLTEKGNASEILKVISIPYKDGATCAKELPQTWEEQYYFIDKICAGRQNESIAVCKGDSGSGLVFENREDHRLLCNTNEKLLRGFIEITGFSLFYRYYLQGLVSIAPKLNMFECNYQTNALYTNVPFYYNFIIREMTKNHLEDCILPAYPKNGKWFIKGGIEKKPGDVVSSLTILRFSCNMQYKLSTLKSYYTCQSYYNHPTCLNSLVFLGDLSKVKPIGYKRFAKSVQFESTPISVKNELESDDELEKQMCLVDNNQDGNSSQENEEMVNQEIDESINLDGSHEDILNHLDSSMDVNQTFDLITESKNQGYQKRLKPIIENFVRLSSQILSQRINKRMQLTKKIQKYSKKEDEAKIVLSHISAKKQSLQDALENLNSGINSLNKITSVVHNFKL</sequence>
<dbReference type="InterPro" id="IPR043504">
    <property type="entry name" value="Peptidase_S1_PA_chymotrypsin"/>
</dbReference>
<reference evidence="4" key="1">
    <citation type="submission" date="2022-01" db="EMBL/GenBank/DDBJ databases">
        <authorList>
            <person name="King R."/>
        </authorList>
    </citation>
    <scope>NUCLEOTIDE SEQUENCE</scope>
</reference>
<dbReference type="PANTHER" id="PTHR24256">
    <property type="entry name" value="TRYPTASE-RELATED"/>
    <property type="match status" value="1"/>
</dbReference>
<protein>
    <recommendedName>
        <fullName evidence="3">Peptidase S1 domain-containing protein</fullName>
    </recommendedName>
</protein>
<organism evidence="4 5">
    <name type="scientific">Diabrotica balteata</name>
    <name type="common">Banded cucumber beetle</name>
    <dbReference type="NCBI Taxonomy" id="107213"/>
    <lineage>
        <taxon>Eukaryota</taxon>
        <taxon>Metazoa</taxon>
        <taxon>Ecdysozoa</taxon>
        <taxon>Arthropoda</taxon>
        <taxon>Hexapoda</taxon>
        <taxon>Insecta</taxon>
        <taxon>Pterygota</taxon>
        <taxon>Neoptera</taxon>
        <taxon>Endopterygota</taxon>
        <taxon>Coleoptera</taxon>
        <taxon>Polyphaga</taxon>
        <taxon>Cucujiformia</taxon>
        <taxon>Chrysomeloidea</taxon>
        <taxon>Chrysomelidae</taxon>
        <taxon>Galerucinae</taxon>
        <taxon>Diabroticina</taxon>
        <taxon>Diabroticites</taxon>
        <taxon>Diabrotica</taxon>
    </lineage>
</organism>
<dbReference type="Gene3D" id="2.40.10.10">
    <property type="entry name" value="Trypsin-like serine proteases"/>
    <property type="match status" value="1"/>
</dbReference>
<feature type="domain" description="Peptidase S1" evidence="3">
    <location>
        <begin position="1"/>
        <end position="173"/>
    </location>
</feature>
<dbReference type="GO" id="GO:0004252">
    <property type="term" value="F:serine-type endopeptidase activity"/>
    <property type="evidence" value="ECO:0007669"/>
    <property type="project" value="InterPro"/>
</dbReference>
<dbReference type="Proteomes" id="UP001153709">
    <property type="component" value="Chromosome 5"/>
</dbReference>
<dbReference type="InterPro" id="IPR051487">
    <property type="entry name" value="Ser/Thr_Proteases_Immune/Dev"/>
</dbReference>
<keyword evidence="5" id="KW-1185">Reference proteome</keyword>
<dbReference type="AlphaFoldDB" id="A0A9N9T1L4"/>
<dbReference type="InterPro" id="IPR001254">
    <property type="entry name" value="Trypsin_dom"/>
</dbReference>
<evidence type="ECO:0000259" key="3">
    <source>
        <dbReference type="PROSITE" id="PS50240"/>
    </source>
</evidence>
<gene>
    <name evidence="4" type="ORF">DIABBA_LOCUS7993</name>
</gene>